<organism evidence="1 2">
    <name type="scientific">Pseudonocardia alaniniphila</name>
    <dbReference type="NCBI Taxonomy" id="75291"/>
    <lineage>
        <taxon>Bacteria</taxon>
        <taxon>Bacillati</taxon>
        <taxon>Actinomycetota</taxon>
        <taxon>Actinomycetes</taxon>
        <taxon>Pseudonocardiales</taxon>
        <taxon>Pseudonocardiaceae</taxon>
        <taxon>Pseudonocardia</taxon>
    </lineage>
</organism>
<keyword evidence="2" id="KW-1185">Reference proteome</keyword>
<name>A0ABS9TU55_9PSEU</name>
<evidence type="ECO:0000313" key="1">
    <source>
        <dbReference type="EMBL" id="MCH6171878.1"/>
    </source>
</evidence>
<dbReference type="RefSeq" id="WP_241042684.1">
    <property type="nucleotide sequence ID" value="NZ_BAAAJF010000031.1"/>
</dbReference>
<comment type="caution">
    <text evidence="1">The sequence shown here is derived from an EMBL/GenBank/DDBJ whole genome shotgun (WGS) entry which is preliminary data.</text>
</comment>
<dbReference type="EMBL" id="JAKXMK010000051">
    <property type="protein sequence ID" value="MCH6171878.1"/>
    <property type="molecule type" value="Genomic_DNA"/>
</dbReference>
<proteinExistence type="predicted"/>
<protein>
    <submittedName>
        <fullName evidence="1">Uncharacterized protein</fullName>
    </submittedName>
</protein>
<sequence>MNDSDGALGLNINGDPGPLTLAEMDVVSATWLRAFLPMTDADGGSLVDQPPLRLVLAAAERGRGTVLSLKFPYTHRPVPVPGSEAFAREVQRVDALLPLVMDVVDILVVGNEPFLETREEDRDTGRLNAFYEALARHVIGYRDMRFGPACRTRLYMGALNHLDRPGGRSAATDRWMTFTRDTPALDGVDIHPHLSAPEDDRHYLDYILPRLRPDQTFLVTEFSLVQFWKRHLSDRLAARYADRHGIPRTTLVWEEIKSALDRPFPQRRWDEFLRSNPWFSQHEDYLRQQVETFRGTGRLAVATYAAVQGAANVKDFGADSVPWLLNSLFCPFTVQRADDGELGRNTTWTDAFRALQPG</sequence>
<dbReference type="Proteomes" id="UP001299970">
    <property type="component" value="Unassembled WGS sequence"/>
</dbReference>
<accession>A0ABS9TU55</accession>
<gene>
    <name evidence="1" type="ORF">MMF94_39870</name>
</gene>
<reference evidence="1 2" key="1">
    <citation type="submission" date="2022-03" db="EMBL/GenBank/DDBJ databases">
        <title>Pseudonocardia alaer sp. nov., a novel actinomycete isolated from reed forest soil.</title>
        <authorList>
            <person name="Wang L."/>
        </authorList>
    </citation>
    <scope>NUCLEOTIDE SEQUENCE [LARGE SCALE GENOMIC DNA]</scope>
    <source>
        <strain evidence="1 2">Y-16303</strain>
    </source>
</reference>
<evidence type="ECO:0000313" key="2">
    <source>
        <dbReference type="Proteomes" id="UP001299970"/>
    </source>
</evidence>